<accession>B3RSR7</accession>
<dbReference type="AlphaFoldDB" id="B3RSR7"/>
<dbReference type="OrthoDB" id="2984333at2759"/>
<sequence length="122" mass="14304">MAFSNRNNVRRKSTYHIDINADGGAEVKLKDVQAVTDDDSDIEVVSTDENSRRYRILEESQLIGKYVVDFDETQDNTFCIIVRRFGSYEVYRFNTAKSLFVLEPDNWIRYLAVKIMTNQYPF</sequence>
<dbReference type="KEGG" id="tad:TRIADDRAFT_54703"/>
<dbReference type="Proteomes" id="UP000009022">
    <property type="component" value="Unassembled WGS sequence"/>
</dbReference>
<dbReference type="RefSeq" id="XP_002110563.1">
    <property type="nucleotide sequence ID" value="XM_002110527.1"/>
</dbReference>
<keyword evidence="2" id="KW-1185">Reference proteome</keyword>
<protein>
    <submittedName>
        <fullName evidence="1">Uncharacterized protein</fullName>
    </submittedName>
</protein>
<dbReference type="EMBL" id="DS985243">
    <property type="protein sequence ID" value="EDV26567.1"/>
    <property type="molecule type" value="Genomic_DNA"/>
</dbReference>
<organism evidence="1 2">
    <name type="scientific">Trichoplax adhaerens</name>
    <name type="common">Trichoplax reptans</name>
    <dbReference type="NCBI Taxonomy" id="10228"/>
    <lineage>
        <taxon>Eukaryota</taxon>
        <taxon>Metazoa</taxon>
        <taxon>Placozoa</taxon>
        <taxon>Uniplacotomia</taxon>
        <taxon>Trichoplacea</taxon>
        <taxon>Trichoplacidae</taxon>
        <taxon>Trichoplax</taxon>
    </lineage>
</organism>
<proteinExistence type="predicted"/>
<reference evidence="1 2" key="1">
    <citation type="journal article" date="2008" name="Nature">
        <title>The Trichoplax genome and the nature of placozoans.</title>
        <authorList>
            <person name="Srivastava M."/>
            <person name="Begovic E."/>
            <person name="Chapman J."/>
            <person name="Putnam N.H."/>
            <person name="Hellsten U."/>
            <person name="Kawashima T."/>
            <person name="Kuo A."/>
            <person name="Mitros T."/>
            <person name="Salamov A."/>
            <person name="Carpenter M.L."/>
            <person name="Signorovitch A.Y."/>
            <person name="Moreno M.A."/>
            <person name="Kamm K."/>
            <person name="Grimwood J."/>
            <person name="Schmutz J."/>
            <person name="Shapiro H."/>
            <person name="Grigoriev I.V."/>
            <person name="Buss L.W."/>
            <person name="Schierwater B."/>
            <person name="Dellaporta S.L."/>
            <person name="Rokhsar D.S."/>
        </authorList>
    </citation>
    <scope>NUCLEOTIDE SEQUENCE [LARGE SCALE GENOMIC DNA]</scope>
    <source>
        <strain evidence="1 2">Grell-BS-1999</strain>
    </source>
</reference>
<name>B3RSR7_TRIAD</name>
<gene>
    <name evidence="1" type="ORF">TRIADDRAFT_54703</name>
</gene>
<evidence type="ECO:0000313" key="2">
    <source>
        <dbReference type="Proteomes" id="UP000009022"/>
    </source>
</evidence>
<dbReference type="HOGENOM" id="CLU_2041050_0_0_1"/>
<dbReference type="InParanoid" id="B3RSR7"/>
<dbReference type="CTD" id="6751776"/>
<dbReference type="GeneID" id="6751776"/>
<evidence type="ECO:0000313" key="1">
    <source>
        <dbReference type="EMBL" id="EDV26567.1"/>
    </source>
</evidence>